<keyword evidence="4" id="KW-1185">Reference proteome</keyword>
<sequence>MSDASSLRSLLKRTDLTAPAIQAAAGAMMKHYDKSAGVAVTEWRNALQQAREEQYLPLLYVANEVLQNSKRNRGNKFLEAFSPTLGQSLIHLCQRSSASTVDKIRRTVKIWGERHVFSVRFVNELLKGLEPYRKGGNAKASPLTNSQPSPLAGSSPAAISTASVPEPEIQPETSTAMDGIDDDQDDEVDVDRDDEDDDNDLFGNASSKLLKIDLDLDQATKDASSNKKRRRANGSPTGMDASTQRSSTTAASKSSKRRSVVLSTSSLMELWSQVASLQMQFDRVHGALQQIDTPQLLDEDSIQEKIDTLVGDELLKAYKKTIQYEEDVIKHRRELYDIAQRRKALELEAVRYLPWLESALKHDEEDAKFCDQYLEQLKLFYHVHKPSKEARDKRLKEEEQRRIKEEELRRKREEEEERKKFMESAMAKQTEAQPGMVWNKATGEYQYLNQDESWRD</sequence>
<dbReference type="PANTHER" id="PTHR12460">
    <property type="entry name" value="CYCLIN-DEPENDENT KINASE INHIBITOR-RELATED PROTEIN"/>
    <property type="match status" value="1"/>
</dbReference>
<feature type="domain" description="CID" evidence="2">
    <location>
        <begin position="1"/>
        <end position="133"/>
    </location>
</feature>
<dbReference type="GO" id="GO:0031124">
    <property type="term" value="P:mRNA 3'-end processing"/>
    <property type="evidence" value="ECO:0007669"/>
    <property type="project" value="TreeGrafter"/>
</dbReference>
<proteinExistence type="predicted"/>
<dbReference type="EMBL" id="JAGRRH010000006">
    <property type="protein sequence ID" value="KAG7368731.1"/>
    <property type="molecule type" value="Genomic_DNA"/>
</dbReference>
<reference evidence="3" key="2">
    <citation type="submission" date="2021-04" db="EMBL/GenBank/DDBJ databases">
        <authorList>
            <person name="Podell S."/>
        </authorList>
    </citation>
    <scope>NUCLEOTIDE SEQUENCE</scope>
    <source>
        <strain evidence="3">Hildebrandi</strain>
    </source>
</reference>
<feature type="region of interest" description="Disordered" evidence="1">
    <location>
        <begin position="221"/>
        <end position="258"/>
    </location>
</feature>
<evidence type="ECO:0000259" key="2">
    <source>
        <dbReference type="PROSITE" id="PS51391"/>
    </source>
</evidence>
<protein>
    <submittedName>
        <fullName evidence="3">RNA polymerase II-binding domain containing protein</fullName>
    </submittedName>
</protein>
<dbReference type="SMART" id="SM00582">
    <property type="entry name" value="RPR"/>
    <property type="match status" value="1"/>
</dbReference>
<feature type="compositionally biased region" description="Basic and acidic residues" evidence="1">
    <location>
        <begin position="390"/>
        <end position="422"/>
    </location>
</feature>
<feature type="compositionally biased region" description="Polar residues" evidence="1">
    <location>
        <begin position="234"/>
        <end position="244"/>
    </location>
</feature>
<evidence type="ECO:0000256" key="1">
    <source>
        <dbReference type="SAM" id="MobiDB-lite"/>
    </source>
</evidence>
<comment type="caution">
    <text evidence="3">The sequence shown here is derived from an EMBL/GenBank/DDBJ whole genome shotgun (WGS) entry which is preliminary data.</text>
</comment>
<dbReference type="OrthoDB" id="10069473at2759"/>
<feature type="region of interest" description="Disordered" evidence="1">
    <location>
        <begin position="136"/>
        <end position="204"/>
    </location>
</feature>
<organism evidence="3 4">
    <name type="scientific">Nitzschia inconspicua</name>
    <dbReference type="NCBI Taxonomy" id="303405"/>
    <lineage>
        <taxon>Eukaryota</taxon>
        <taxon>Sar</taxon>
        <taxon>Stramenopiles</taxon>
        <taxon>Ochrophyta</taxon>
        <taxon>Bacillariophyta</taxon>
        <taxon>Bacillariophyceae</taxon>
        <taxon>Bacillariophycidae</taxon>
        <taxon>Bacillariales</taxon>
        <taxon>Bacillariaceae</taxon>
        <taxon>Nitzschia</taxon>
    </lineage>
</organism>
<dbReference type="Proteomes" id="UP000693970">
    <property type="component" value="Unassembled WGS sequence"/>
</dbReference>
<dbReference type="InterPro" id="IPR006569">
    <property type="entry name" value="CID_dom"/>
</dbReference>
<dbReference type="GO" id="GO:0000993">
    <property type="term" value="F:RNA polymerase II complex binding"/>
    <property type="evidence" value="ECO:0007669"/>
    <property type="project" value="TreeGrafter"/>
</dbReference>
<accession>A0A9K3LY32</accession>
<reference evidence="3" key="1">
    <citation type="journal article" date="2021" name="Sci. Rep.">
        <title>Diploid genomic architecture of Nitzschia inconspicua, an elite biomass production diatom.</title>
        <authorList>
            <person name="Oliver A."/>
            <person name="Podell S."/>
            <person name="Pinowska A."/>
            <person name="Traller J.C."/>
            <person name="Smith S.R."/>
            <person name="McClure R."/>
            <person name="Beliaev A."/>
            <person name="Bohutskyi P."/>
            <person name="Hill E.A."/>
            <person name="Rabines A."/>
            <person name="Zheng H."/>
            <person name="Allen L.Z."/>
            <person name="Kuo A."/>
            <person name="Grigoriev I.V."/>
            <person name="Allen A.E."/>
            <person name="Hazlebeck D."/>
            <person name="Allen E.E."/>
        </authorList>
    </citation>
    <scope>NUCLEOTIDE SEQUENCE</scope>
    <source>
        <strain evidence="3">Hildebrandi</strain>
    </source>
</reference>
<dbReference type="AlphaFoldDB" id="A0A9K3LY32"/>
<name>A0A9K3LY32_9STRA</name>
<evidence type="ECO:0000313" key="4">
    <source>
        <dbReference type="Proteomes" id="UP000693970"/>
    </source>
</evidence>
<feature type="region of interest" description="Disordered" evidence="1">
    <location>
        <begin position="390"/>
        <end position="439"/>
    </location>
</feature>
<dbReference type="PROSITE" id="PS51391">
    <property type="entry name" value="CID"/>
    <property type="match status" value="1"/>
</dbReference>
<dbReference type="Pfam" id="PF04818">
    <property type="entry name" value="CID"/>
    <property type="match status" value="1"/>
</dbReference>
<feature type="compositionally biased region" description="Acidic residues" evidence="1">
    <location>
        <begin position="179"/>
        <end position="200"/>
    </location>
</feature>
<evidence type="ECO:0000313" key="3">
    <source>
        <dbReference type="EMBL" id="KAG7368731.1"/>
    </source>
</evidence>
<dbReference type="PANTHER" id="PTHR12460:SF0">
    <property type="entry name" value="CID DOMAIN-CONTAINING PROTEIN-RELATED"/>
    <property type="match status" value="1"/>
</dbReference>
<gene>
    <name evidence="3" type="ORF">IV203_031474</name>
</gene>